<feature type="binding site" evidence="5">
    <location>
        <begin position="121"/>
        <end position="125"/>
    </location>
    <ligand>
        <name>S-adenosyl-L-methionine</name>
        <dbReference type="ChEBI" id="CHEBI:59789"/>
    </ligand>
</feature>
<evidence type="ECO:0000256" key="4">
    <source>
        <dbReference type="ARBA" id="ARBA00048391"/>
    </source>
</evidence>
<accession>A0A1B1YA16</accession>
<keyword evidence="3 5" id="KW-0949">S-adenosyl-L-methionine</keyword>
<dbReference type="Pfam" id="PF05175">
    <property type="entry name" value="MTS"/>
    <property type="match status" value="1"/>
</dbReference>
<dbReference type="InterPro" id="IPR007848">
    <property type="entry name" value="Small_mtfrase_dom"/>
</dbReference>
<reference evidence="8 9" key="1">
    <citation type="submission" date="2016-02" db="EMBL/GenBank/DDBJ databases">
        <title>Comparison of Clostridium stercorarium subspecies using comparative genomics and transcriptomics.</title>
        <authorList>
            <person name="Schellenberg J."/>
            <person name="Thallinger G."/>
            <person name="Levin D.B."/>
            <person name="Zhang X."/>
            <person name="Alvare G."/>
            <person name="Fristensky B."/>
            <person name="Sparling R."/>
        </authorList>
    </citation>
    <scope>NUCLEOTIDE SEQUENCE [LARGE SCALE GENOMIC DNA]</scope>
    <source>
        <strain evidence="8 9">DSM 2910</strain>
    </source>
</reference>
<comment type="catalytic activity">
    <reaction evidence="4 5">
        <text>L-glutaminyl-[peptide chain release factor] + S-adenosyl-L-methionine = N(5)-methyl-L-glutaminyl-[peptide chain release factor] + S-adenosyl-L-homocysteine + H(+)</text>
        <dbReference type="Rhea" id="RHEA:42896"/>
        <dbReference type="Rhea" id="RHEA-COMP:10271"/>
        <dbReference type="Rhea" id="RHEA-COMP:10272"/>
        <dbReference type="ChEBI" id="CHEBI:15378"/>
        <dbReference type="ChEBI" id="CHEBI:30011"/>
        <dbReference type="ChEBI" id="CHEBI:57856"/>
        <dbReference type="ChEBI" id="CHEBI:59789"/>
        <dbReference type="ChEBI" id="CHEBI:61891"/>
        <dbReference type="EC" id="2.1.1.297"/>
    </reaction>
</comment>
<dbReference type="InterPro" id="IPR050320">
    <property type="entry name" value="N5-glutamine_MTase"/>
</dbReference>
<protein>
    <recommendedName>
        <fullName evidence="5">Release factor glutamine methyltransferase</fullName>
        <shortName evidence="5">RF MTase</shortName>
        <ecNumber evidence="5">2.1.1.297</ecNumber>
    </recommendedName>
    <alternativeName>
        <fullName evidence="5">N5-glutamine methyltransferase PrmC</fullName>
    </alternativeName>
    <alternativeName>
        <fullName evidence="5">Protein-(glutamine-N5) MTase PrmC</fullName>
    </alternativeName>
    <alternativeName>
        <fullName evidence="5">Protein-glutamine N-methyltransferase PrmC</fullName>
    </alternativeName>
</protein>
<dbReference type="InterPro" id="IPR002052">
    <property type="entry name" value="DNA_methylase_N6_adenine_CS"/>
</dbReference>
<dbReference type="PROSITE" id="PS00092">
    <property type="entry name" value="N6_MTASE"/>
    <property type="match status" value="1"/>
</dbReference>
<feature type="domain" description="Methyltransferase small" evidence="6">
    <location>
        <begin position="113"/>
        <end position="192"/>
    </location>
</feature>
<dbReference type="NCBIfam" id="TIGR03534">
    <property type="entry name" value="RF_mod_PrmC"/>
    <property type="match status" value="1"/>
</dbReference>
<dbReference type="CDD" id="cd02440">
    <property type="entry name" value="AdoMet_MTases"/>
    <property type="match status" value="1"/>
</dbReference>
<dbReference type="InterPro" id="IPR004556">
    <property type="entry name" value="HemK-like"/>
</dbReference>
<dbReference type="Gene3D" id="1.10.8.10">
    <property type="entry name" value="DNA helicase RuvA subunit, C-terminal domain"/>
    <property type="match status" value="1"/>
</dbReference>
<dbReference type="InterPro" id="IPR029063">
    <property type="entry name" value="SAM-dependent_MTases_sf"/>
</dbReference>
<dbReference type="GO" id="GO:0003676">
    <property type="term" value="F:nucleic acid binding"/>
    <property type="evidence" value="ECO:0007669"/>
    <property type="project" value="InterPro"/>
</dbReference>
<comment type="caution">
    <text evidence="5">Lacks conserved residue(s) required for the propagation of feature annotation.</text>
</comment>
<dbReference type="InterPro" id="IPR019874">
    <property type="entry name" value="RF_methyltr_PrmC"/>
</dbReference>
<dbReference type="EMBL" id="CP014672">
    <property type="protein sequence ID" value="ANW97621.1"/>
    <property type="molecule type" value="Genomic_DNA"/>
</dbReference>
<evidence type="ECO:0000313" key="9">
    <source>
        <dbReference type="Proteomes" id="UP000092971"/>
    </source>
</evidence>
<evidence type="ECO:0000313" key="8">
    <source>
        <dbReference type="EMBL" id="ANW97621.1"/>
    </source>
</evidence>
<dbReference type="AlphaFoldDB" id="A0A1B1YA16"/>
<evidence type="ECO:0000259" key="7">
    <source>
        <dbReference type="Pfam" id="PF17827"/>
    </source>
</evidence>
<evidence type="ECO:0000256" key="2">
    <source>
        <dbReference type="ARBA" id="ARBA00022679"/>
    </source>
</evidence>
<dbReference type="Proteomes" id="UP000092971">
    <property type="component" value="Chromosome"/>
</dbReference>
<name>A0A1B1YA16_THEST</name>
<feature type="binding site" evidence="5">
    <location>
        <begin position="188"/>
        <end position="191"/>
    </location>
    <ligand>
        <name>substrate</name>
    </ligand>
</feature>
<feature type="domain" description="Release factor glutamine methyltransferase N-terminal" evidence="7">
    <location>
        <begin position="5"/>
        <end position="73"/>
    </location>
</feature>
<evidence type="ECO:0000256" key="5">
    <source>
        <dbReference type="HAMAP-Rule" id="MF_02126"/>
    </source>
</evidence>
<feature type="binding site" evidence="5">
    <location>
        <position position="144"/>
    </location>
    <ligand>
        <name>S-adenosyl-L-methionine</name>
        <dbReference type="ChEBI" id="CHEBI:59789"/>
    </ligand>
</feature>
<dbReference type="RefSeq" id="WP_034844032.1">
    <property type="nucleotide sequence ID" value="NZ_CP014672.1"/>
</dbReference>
<evidence type="ECO:0000256" key="3">
    <source>
        <dbReference type="ARBA" id="ARBA00022691"/>
    </source>
</evidence>
<dbReference type="OrthoDB" id="9800643at2"/>
<dbReference type="PANTHER" id="PTHR18895:SF74">
    <property type="entry name" value="MTRF1L RELEASE FACTOR GLUTAMINE METHYLTRANSFERASE"/>
    <property type="match status" value="1"/>
</dbReference>
<comment type="similarity">
    <text evidence="5">Belongs to the protein N5-glutamine methyltransferase family. PrmC subfamily.</text>
</comment>
<dbReference type="HAMAP" id="MF_02126">
    <property type="entry name" value="RF_methyltr_PrmC"/>
    <property type="match status" value="1"/>
</dbReference>
<evidence type="ECO:0000259" key="6">
    <source>
        <dbReference type="Pfam" id="PF05175"/>
    </source>
</evidence>
<dbReference type="GO" id="GO:0102559">
    <property type="term" value="F:peptide chain release factor N(5)-glutamine methyltransferase activity"/>
    <property type="evidence" value="ECO:0007669"/>
    <property type="project" value="UniProtKB-EC"/>
</dbReference>
<gene>
    <name evidence="5" type="primary">prmC</name>
    <name evidence="8" type="ORF">CSTERTH_00500</name>
</gene>
<dbReference type="InterPro" id="IPR040758">
    <property type="entry name" value="PrmC_N"/>
</dbReference>
<evidence type="ECO:0000256" key="1">
    <source>
        <dbReference type="ARBA" id="ARBA00022603"/>
    </source>
</evidence>
<dbReference type="NCBIfam" id="TIGR00536">
    <property type="entry name" value="hemK_fam"/>
    <property type="match status" value="1"/>
</dbReference>
<keyword evidence="2 5" id="KW-0808">Transferase</keyword>
<dbReference type="PANTHER" id="PTHR18895">
    <property type="entry name" value="HEMK METHYLTRANSFERASE"/>
    <property type="match status" value="1"/>
</dbReference>
<sequence length="285" mass="31401">MNIKEALETAGKILKSRNIQTPVREAGVLLAHVIKKDLSYIYAHSEEKLSDELVREFFDVVGKRGSGMPFQYISNRQEFMSLDFYVDQNCLIPRPDTEILVEAALKVIKKYQSPVRILDIGTGSGAIAVSIAYYDKNTVIDAIDISENALEIAAANAAKHGVEGRINFINADIRHFTAKKPYAVVVSNPPYIPSGEIENLMPEVAHFEPLIALDGGEDGMDFYRVIASKLESLLTSDGTVLTEVGIGQDSFVMELFEEKGMNVEVLKDLAGINRVVVGCFGKIFP</sequence>
<dbReference type="GO" id="GO:0032259">
    <property type="term" value="P:methylation"/>
    <property type="evidence" value="ECO:0007669"/>
    <property type="project" value="UniProtKB-KW"/>
</dbReference>
<dbReference type="Pfam" id="PF17827">
    <property type="entry name" value="PrmC_N"/>
    <property type="match status" value="1"/>
</dbReference>
<keyword evidence="1 5" id="KW-0489">Methyltransferase</keyword>
<proteinExistence type="inferred from homology"/>
<dbReference type="Gene3D" id="3.40.50.150">
    <property type="entry name" value="Vaccinia Virus protein VP39"/>
    <property type="match status" value="1"/>
</dbReference>
<organism evidence="8 9">
    <name type="scientific">Thermoclostridium stercorarium subsp. thermolacticum DSM 2910</name>
    <dbReference type="NCBI Taxonomy" id="1121336"/>
    <lineage>
        <taxon>Bacteria</taxon>
        <taxon>Bacillati</taxon>
        <taxon>Bacillota</taxon>
        <taxon>Clostridia</taxon>
        <taxon>Eubacteriales</taxon>
        <taxon>Oscillospiraceae</taxon>
        <taxon>Thermoclostridium</taxon>
    </lineage>
</organism>
<comment type="function">
    <text evidence="5">Methylates the class 1 translation termination release factors RF1/PrfA and RF2/PrfB on the glutamine residue of the universally conserved GGQ motif.</text>
</comment>
<dbReference type="EC" id="2.1.1.297" evidence="5"/>
<feature type="binding site" evidence="5">
    <location>
        <position position="188"/>
    </location>
    <ligand>
        <name>S-adenosyl-L-methionine</name>
        <dbReference type="ChEBI" id="CHEBI:59789"/>
    </ligand>
</feature>
<dbReference type="SUPFAM" id="SSF53335">
    <property type="entry name" value="S-adenosyl-L-methionine-dependent methyltransferases"/>
    <property type="match status" value="1"/>
</dbReference>